<dbReference type="Pfam" id="PF00743">
    <property type="entry name" value="FMO-like"/>
    <property type="match status" value="1"/>
</dbReference>
<evidence type="ECO:0000256" key="4">
    <source>
        <dbReference type="ARBA" id="ARBA00023002"/>
    </source>
</evidence>
<dbReference type="GO" id="GO:0003677">
    <property type="term" value="F:DNA binding"/>
    <property type="evidence" value="ECO:0007669"/>
    <property type="project" value="InterPro"/>
</dbReference>
<evidence type="ECO:0000313" key="7">
    <source>
        <dbReference type="EMBL" id="KXJ84922.1"/>
    </source>
</evidence>
<comment type="similarity">
    <text evidence="1">Belongs to the FAD-binding monooxygenase family.</text>
</comment>
<dbReference type="PANTHER" id="PTHR42877">
    <property type="entry name" value="L-ORNITHINE N(5)-MONOOXYGENASE-RELATED"/>
    <property type="match status" value="1"/>
</dbReference>
<dbReference type="Pfam" id="PF04082">
    <property type="entry name" value="Fungal_trans"/>
    <property type="match status" value="1"/>
</dbReference>
<accession>A0A136IJ29</accession>
<keyword evidence="4" id="KW-0560">Oxidoreductase</keyword>
<evidence type="ECO:0000256" key="1">
    <source>
        <dbReference type="ARBA" id="ARBA00010139"/>
    </source>
</evidence>
<protein>
    <recommendedName>
        <fullName evidence="6">Xylanolytic transcriptional activator regulatory domain-containing protein</fullName>
    </recommendedName>
</protein>
<dbReference type="GO" id="GO:0006351">
    <property type="term" value="P:DNA-templated transcription"/>
    <property type="evidence" value="ECO:0007669"/>
    <property type="project" value="InterPro"/>
</dbReference>
<dbReference type="InterPro" id="IPR036188">
    <property type="entry name" value="FAD/NAD-bd_sf"/>
</dbReference>
<keyword evidence="2" id="KW-0285">Flavoprotein</keyword>
<evidence type="ECO:0000313" key="8">
    <source>
        <dbReference type="Proteomes" id="UP000070501"/>
    </source>
</evidence>
<proteinExistence type="inferred from homology"/>
<keyword evidence="8" id="KW-1185">Reference proteome</keyword>
<evidence type="ECO:0000256" key="3">
    <source>
        <dbReference type="ARBA" id="ARBA00022827"/>
    </source>
</evidence>
<dbReference type="InterPro" id="IPR020946">
    <property type="entry name" value="Flavin_mOase-like"/>
</dbReference>
<name>A0A136IJ29_9PEZI</name>
<reference evidence="8" key="1">
    <citation type="submission" date="2016-02" db="EMBL/GenBank/DDBJ databases">
        <title>Draft genome sequence of Microdochium bolleyi, a fungal endophyte of beachgrass.</title>
        <authorList>
            <consortium name="DOE Joint Genome Institute"/>
            <person name="David A.S."/>
            <person name="May G."/>
            <person name="Haridas S."/>
            <person name="Lim J."/>
            <person name="Wang M."/>
            <person name="Labutti K."/>
            <person name="Lipzen A."/>
            <person name="Barry K."/>
            <person name="Grigoriev I.V."/>
        </authorList>
    </citation>
    <scope>NUCLEOTIDE SEQUENCE [LARGE SCALE GENOMIC DNA]</scope>
    <source>
        <strain evidence="8">J235TASD1</strain>
    </source>
</reference>
<dbReference type="Proteomes" id="UP000070501">
    <property type="component" value="Unassembled WGS sequence"/>
</dbReference>
<dbReference type="GO" id="GO:0050660">
    <property type="term" value="F:flavin adenine dinucleotide binding"/>
    <property type="evidence" value="ECO:0007669"/>
    <property type="project" value="InterPro"/>
</dbReference>
<dbReference type="InterPro" id="IPR007219">
    <property type="entry name" value="XnlR_reg_dom"/>
</dbReference>
<dbReference type="OrthoDB" id="74360at2759"/>
<dbReference type="AlphaFoldDB" id="A0A136IJ29"/>
<feature type="domain" description="Xylanolytic transcriptional activator regulatory" evidence="6">
    <location>
        <begin position="713"/>
        <end position="781"/>
    </location>
</feature>
<organism evidence="7 8">
    <name type="scientific">Microdochium bolleyi</name>
    <dbReference type="NCBI Taxonomy" id="196109"/>
    <lineage>
        <taxon>Eukaryota</taxon>
        <taxon>Fungi</taxon>
        <taxon>Dikarya</taxon>
        <taxon>Ascomycota</taxon>
        <taxon>Pezizomycotina</taxon>
        <taxon>Sordariomycetes</taxon>
        <taxon>Xylariomycetidae</taxon>
        <taxon>Xylariales</taxon>
        <taxon>Microdochiaceae</taxon>
        <taxon>Microdochium</taxon>
    </lineage>
</organism>
<evidence type="ECO:0000256" key="5">
    <source>
        <dbReference type="ARBA" id="ARBA00023242"/>
    </source>
</evidence>
<dbReference type="Gene3D" id="3.50.50.60">
    <property type="entry name" value="FAD/NAD(P)-binding domain"/>
    <property type="match status" value="2"/>
</dbReference>
<keyword evidence="5" id="KW-0539">Nucleus</keyword>
<dbReference type="GO" id="GO:0008270">
    <property type="term" value="F:zinc ion binding"/>
    <property type="evidence" value="ECO:0007669"/>
    <property type="project" value="InterPro"/>
</dbReference>
<dbReference type="InParanoid" id="A0A136IJ29"/>
<evidence type="ECO:0000256" key="2">
    <source>
        <dbReference type="ARBA" id="ARBA00022630"/>
    </source>
</evidence>
<dbReference type="EMBL" id="KQ964311">
    <property type="protein sequence ID" value="KXJ84922.1"/>
    <property type="molecule type" value="Genomic_DNA"/>
</dbReference>
<dbReference type="SUPFAM" id="SSF51905">
    <property type="entry name" value="FAD/NAD(P)-binding domain"/>
    <property type="match status" value="2"/>
</dbReference>
<dbReference type="GO" id="GO:0050661">
    <property type="term" value="F:NADP binding"/>
    <property type="evidence" value="ECO:0007669"/>
    <property type="project" value="InterPro"/>
</dbReference>
<keyword evidence="3" id="KW-0274">FAD</keyword>
<dbReference type="InterPro" id="IPR051209">
    <property type="entry name" value="FAD-bind_Monooxygenase_sf"/>
</dbReference>
<dbReference type="GO" id="GO:0004499">
    <property type="term" value="F:N,N-dimethylaniline monooxygenase activity"/>
    <property type="evidence" value="ECO:0007669"/>
    <property type="project" value="InterPro"/>
</dbReference>
<dbReference type="PANTHER" id="PTHR42877:SF10">
    <property type="entry name" value="L-ORNITHINE N(5)-OXYGENASE"/>
    <property type="match status" value="1"/>
</dbReference>
<gene>
    <name evidence="7" type="ORF">Micbo1qcDRAFT_237638</name>
</gene>
<evidence type="ECO:0000259" key="6">
    <source>
        <dbReference type="SMART" id="SM00906"/>
    </source>
</evidence>
<sequence>MGSKAEAEVSYSQFACVGTGFSAIGLGATLTKVYPGCACDVPSALYSFSFEPNPAWSRVLPSSGGLWAYLEGVALKYDLKRRMSFGMRVDKCEWLEPAGRWRMAIRHLKTGTVLTHECQFLFCATGQLVQPRELDVPGRERFKGDMFHTARWRADVSLSDKKVVVFGNGCTAAQVVPAVVGSTRSLTQFVRAKHWILPPIDREVPDWAHALLRRLPGLMGLQRLLVFLAAEHTLRGFPLTEAAARFRRAQRAKAERYMRAAAPARYHDLLLPDFEVRCKRRIFDAGYLASLHDERLTLTEEPPLEMVAEGVRTASGVVEADVVVVANGFVTSEFLVDIDVRGVGGETLQQHWRQAYGGPEAYNCSVLSGFPNMFILLGPNAATGHTSAVMAAENSVNYALRIIRPVLEGRASIAALRADAERRYSDRMQAALRSKVWNSGCQSWYVTTADGDGDGGQTWNAMSYPWSQAHFWYRSVFPVWSDWEYQPPTQQHATSLAAMERRRASTLGPSTRGSRPWALSPLRTVSDDDATRMDDFYGNSSAASFVREACNGVMTLNEHNSASFALPPRALADHLVALYFDRIFYLYPFFHRPSFNRAYQSLWEPAGPGHPPKRPFVDPNPDLDPPLFMGLGSSLNAGADSIVFHCALNAIFALGCHFFDGIGNDRDTTALTILNCSKSLMTLDFLESDPLGVAQALLIITLFLQSTPFPGPCWNSVGIACRLAQGTGLHSETGGGRHPPLEKEIRRRVWHGCVLVSMAFGRPTMTMHASNIPLPSLADDEGDDARAATAGPEVPSRMGYFTQSIRLSMILEKILDRVYQPWRGKARRNEAHDRSNFDAVIELDSELTSFEASVPGFLAWTGGAVLPASGFELLVLMQRNVLKGRFFYVRLMLHRPLLSSLWTSHRSQAGGAAAAGSGSDPACSASSLRSSLTVQCGISCVRCAMDLLDLTYSTYETQHGTTWWWSALYASTAGLVLVMALSCPPLLHTSLDIHSLETSWGVCCAILAQLADLNASVRAEESSPALINAAQNGDTLPDLMAHFYPEDMMSDLGYLGLDLDMMGGEHLSWSTST</sequence>
<dbReference type="CDD" id="cd12148">
    <property type="entry name" value="fungal_TF_MHR"/>
    <property type="match status" value="1"/>
</dbReference>
<dbReference type="SMART" id="SM00906">
    <property type="entry name" value="Fungal_trans"/>
    <property type="match status" value="1"/>
</dbReference>